<reference evidence="1" key="1">
    <citation type="submission" date="2022-10" db="EMBL/GenBank/DDBJ databases">
        <title>Adaptive evolution leads to modifications in subtelomeric GC content in a zoonotic Cryptosporidium species.</title>
        <authorList>
            <person name="Li J."/>
            <person name="Feng Y."/>
            <person name="Xiao L."/>
        </authorList>
    </citation>
    <scope>NUCLEOTIDE SEQUENCE</scope>
    <source>
        <strain evidence="1">25894</strain>
    </source>
</reference>
<accession>A0ABQ8P3L2</accession>
<keyword evidence="2" id="KW-1185">Reference proteome</keyword>
<gene>
    <name evidence="1" type="ORF">OJ252_3007</name>
</gene>
<comment type="caution">
    <text evidence="1">The sequence shown here is derived from an EMBL/GenBank/DDBJ whole genome shotgun (WGS) entry which is preliminary data.</text>
</comment>
<organism evidence="1 2">
    <name type="scientific">Cryptosporidium canis</name>
    <dbReference type="NCBI Taxonomy" id="195482"/>
    <lineage>
        <taxon>Eukaryota</taxon>
        <taxon>Sar</taxon>
        <taxon>Alveolata</taxon>
        <taxon>Apicomplexa</taxon>
        <taxon>Conoidasida</taxon>
        <taxon>Coccidia</taxon>
        <taxon>Eucoccidiorida</taxon>
        <taxon>Eimeriorina</taxon>
        <taxon>Cryptosporidiidae</taxon>
        <taxon>Cryptosporidium</taxon>
    </lineage>
</organism>
<name>A0ABQ8P3L2_9CRYT</name>
<protein>
    <submittedName>
        <fullName evidence="1">Uncharacterized protein</fullName>
    </submittedName>
</protein>
<dbReference type="Proteomes" id="UP001071777">
    <property type="component" value="Unassembled WGS sequence"/>
</dbReference>
<sequence>MNSFASGLQRFSITQGGADTKEVPCVDLINLAPILPTLLSQLESEVKDISDEAPLTHCLEKLLGAEKMSRTPLKKLKRSIEKVRKSLSLQLILLSKSRRLLRKGKDLEELLLSYLAQCNLGIHSSILMSTSRSKLLFGLPGKVEAILKKVTTFKSGLASLYMDNCSDNAFQSLLKEIQRLLDKGEHMEVDECPAGTSGQ</sequence>
<proteinExistence type="predicted"/>
<evidence type="ECO:0000313" key="1">
    <source>
        <dbReference type="EMBL" id="KAJ1606926.1"/>
    </source>
</evidence>
<dbReference type="EMBL" id="JAPCXB010000128">
    <property type="protein sequence ID" value="KAJ1606926.1"/>
    <property type="molecule type" value="Genomic_DNA"/>
</dbReference>
<evidence type="ECO:0000313" key="2">
    <source>
        <dbReference type="Proteomes" id="UP001071777"/>
    </source>
</evidence>